<reference evidence="2" key="1">
    <citation type="journal article" date="2023" name="Mol. Phylogenet. Evol.">
        <title>Genome-scale phylogeny and comparative genomics of the fungal order Sordariales.</title>
        <authorList>
            <person name="Hensen N."/>
            <person name="Bonometti L."/>
            <person name="Westerberg I."/>
            <person name="Brannstrom I.O."/>
            <person name="Guillou S."/>
            <person name="Cros-Aarteil S."/>
            <person name="Calhoun S."/>
            <person name="Haridas S."/>
            <person name="Kuo A."/>
            <person name="Mondo S."/>
            <person name="Pangilinan J."/>
            <person name="Riley R."/>
            <person name="LaButti K."/>
            <person name="Andreopoulos B."/>
            <person name="Lipzen A."/>
            <person name="Chen C."/>
            <person name="Yan M."/>
            <person name="Daum C."/>
            <person name="Ng V."/>
            <person name="Clum A."/>
            <person name="Steindorff A."/>
            <person name="Ohm R.A."/>
            <person name="Martin F."/>
            <person name="Silar P."/>
            <person name="Natvig D.O."/>
            <person name="Lalanne C."/>
            <person name="Gautier V."/>
            <person name="Ament-Velasquez S.L."/>
            <person name="Kruys A."/>
            <person name="Hutchinson M.I."/>
            <person name="Powell A.J."/>
            <person name="Barry K."/>
            <person name="Miller A.N."/>
            <person name="Grigoriev I.V."/>
            <person name="Debuchy R."/>
            <person name="Gladieux P."/>
            <person name="Hiltunen Thoren M."/>
            <person name="Johannesson H."/>
        </authorList>
    </citation>
    <scope>NUCLEOTIDE SEQUENCE</scope>
    <source>
        <strain evidence="2">CBS 123565</strain>
    </source>
</reference>
<protein>
    <submittedName>
        <fullName evidence="2">Uncharacterized protein</fullName>
    </submittedName>
</protein>
<feature type="compositionally biased region" description="Low complexity" evidence="1">
    <location>
        <begin position="18"/>
        <end position="32"/>
    </location>
</feature>
<evidence type="ECO:0000313" key="2">
    <source>
        <dbReference type="EMBL" id="KAK4135709.1"/>
    </source>
</evidence>
<dbReference type="AlphaFoldDB" id="A0AAN6UMW1"/>
<proteinExistence type="predicted"/>
<keyword evidence="3" id="KW-1185">Reference proteome</keyword>
<comment type="caution">
    <text evidence="2">The sequence shown here is derived from an EMBL/GenBank/DDBJ whole genome shotgun (WGS) entry which is preliminary data.</text>
</comment>
<feature type="compositionally biased region" description="Polar residues" evidence="1">
    <location>
        <begin position="7"/>
        <end position="17"/>
    </location>
</feature>
<evidence type="ECO:0000256" key="1">
    <source>
        <dbReference type="SAM" id="MobiDB-lite"/>
    </source>
</evidence>
<sequence length="102" mass="11177">MAPSDKISWSSHSALTPSSSGNSTAVSSNTGSQDTATSRHQRREPPSQLRAYLAQLPTAGSTPYGRFVGQRRLPDPCSRIGFHTVRAQQTIDWFETAFEPQQ</sequence>
<gene>
    <name evidence="2" type="ORF">BT67DRAFT_440591</name>
</gene>
<feature type="region of interest" description="Disordered" evidence="1">
    <location>
        <begin position="1"/>
        <end position="47"/>
    </location>
</feature>
<reference evidence="2" key="2">
    <citation type="submission" date="2023-05" db="EMBL/GenBank/DDBJ databases">
        <authorList>
            <consortium name="Lawrence Berkeley National Laboratory"/>
            <person name="Steindorff A."/>
            <person name="Hensen N."/>
            <person name="Bonometti L."/>
            <person name="Westerberg I."/>
            <person name="Brannstrom I.O."/>
            <person name="Guillou S."/>
            <person name="Cros-Aarteil S."/>
            <person name="Calhoun S."/>
            <person name="Haridas S."/>
            <person name="Kuo A."/>
            <person name="Mondo S."/>
            <person name="Pangilinan J."/>
            <person name="Riley R."/>
            <person name="Labutti K."/>
            <person name="Andreopoulos B."/>
            <person name="Lipzen A."/>
            <person name="Chen C."/>
            <person name="Yanf M."/>
            <person name="Daum C."/>
            <person name="Ng V."/>
            <person name="Clum A."/>
            <person name="Ohm R."/>
            <person name="Martin F."/>
            <person name="Silar P."/>
            <person name="Natvig D."/>
            <person name="Lalanne C."/>
            <person name="Gautier V."/>
            <person name="Ament-Velasquez S.L."/>
            <person name="Kruys A."/>
            <person name="Hutchinson M.I."/>
            <person name="Powell A.J."/>
            <person name="Barry K."/>
            <person name="Miller A.N."/>
            <person name="Grigoriev I.V."/>
            <person name="Debuchy R."/>
            <person name="Gladieux P."/>
            <person name="Thoren M.H."/>
            <person name="Johannesson H."/>
        </authorList>
    </citation>
    <scope>NUCLEOTIDE SEQUENCE</scope>
    <source>
        <strain evidence="2">CBS 123565</strain>
    </source>
</reference>
<name>A0AAN6UMW1_9PEZI</name>
<accession>A0AAN6UMW1</accession>
<dbReference type="EMBL" id="MU853405">
    <property type="protein sequence ID" value="KAK4135709.1"/>
    <property type="molecule type" value="Genomic_DNA"/>
</dbReference>
<organism evidence="2 3">
    <name type="scientific">Trichocladium antarcticum</name>
    <dbReference type="NCBI Taxonomy" id="1450529"/>
    <lineage>
        <taxon>Eukaryota</taxon>
        <taxon>Fungi</taxon>
        <taxon>Dikarya</taxon>
        <taxon>Ascomycota</taxon>
        <taxon>Pezizomycotina</taxon>
        <taxon>Sordariomycetes</taxon>
        <taxon>Sordariomycetidae</taxon>
        <taxon>Sordariales</taxon>
        <taxon>Chaetomiaceae</taxon>
        <taxon>Trichocladium</taxon>
    </lineage>
</organism>
<evidence type="ECO:0000313" key="3">
    <source>
        <dbReference type="Proteomes" id="UP001304895"/>
    </source>
</evidence>
<dbReference type="Proteomes" id="UP001304895">
    <property type="component" value="Unassembled WGS sequence"/>
</dbReference>